<dbReference type="SUPFAM" id="SSF48403">
    <property type="entry name" value="Ankyrin repeat"/>
    <property type="match status" value="1"/>
</dbReference>
<dbReference type="SMART" id="SM00248">
    <property type="entry name" value="ANK"/>
    <property type="match status" value="7"/>
</dbReference>
<dbReference type="AlphaFoldDB" id="A0A7W3VZI9"/>
<dbReference type="Gene3D" id="1.25.40.20">
    <property type="entry name" value="Ankyrin repeat-containing domain"/>
    <property type="match status" value="2"/>
</dbReference>
<dbReference type="Pfam" id="PF12796">
    <property type="entry name" value="Ank_2"/>
    <property type="match status" value="2"/>
</dbReference>
<dbReference type="Proteomes" id="UP000526734">
    <property type="component" value="Unassembled WGS sequence"/>
</dbReference>
<feature type="repeat" description="ANK" evidence="3">
    <location>
        <begin position="172"/>
        <end position="204"/>
    </location>
</feature>
<dbReference type="InterPro" id="IPR032710">
    <property type="entry name" value="NTF2-like_dom_sf"/>
</dbReference>
<comment type="caution">
    <text evidence="5">The sequence shown here is derived from an EMBL/GenBank/DDBJ whole genome shotgun (WGS) entry which is preliminary data.</text>
</comment>
<feature type="repeat" description="ANK" evidence="3">
    <location>
        <begin position="352"/>
        <end position="384"/>
    </location>
</feature>
<feature type="repeat" description="ANK" evidence="3">
    <location>
        <begin position="421"/>
        <end position="453"/>
    </location>
</feature>
<dbReference type="Pfam" id="PF00023">
    <property type="entry name" value="Ank"/>
    <property type="match status" value="2"/>
</dbReference>
<protein>
    <submittedName>
        <fullName evidence="5">Ankyrin repeat domain-containing protein</fullName>
    </submittedName>
</protein>
<evidence type="ECO:0000256" key="1">
    <source>
        <dbReference type="ARBA" id="ARBA00022737"/>
    </source>
</evidence>
<feature type="domain" description="SnoaL-like" evidence="4">
    <location>
        <begin position="10"/>
        <end position="122"/>
    </location>
</feature>
<dbReference type="EMBL" id="JACGZW010000008">
    <property type="protein sequence ID" value="MBB1156096.1"/>
    <property type="molecule type" value="Genomic_DNA"/>
</dbReference>
<dbReference type="InterPro" id="IPR036770">
    <property type="entry name" value="Ankyrin_rpt-contain_sf"/>
</dbReference>
<feature type="repeat" description="ANK" evidence="3">
    <location>
        <begin position="206"/>
        <end position="238"/>
    </location>
</feature>
<reference evidence="5 6" key="1">
    <citation type="submission" date="2020-08" db="EMBL/GenBank/DDBJ databases">
        <title>Amycolatopsis sp. nov. DR6-1 isolated from Dendrobium heterocarpum.</title>
        <authorList>
            <person name="Tedsree N."/>
            <person name="Kuncharoen N."/>
            <person name="Likhitwitayawuid K."/>
            <person name="Tanasupawat S."/>
        </authorList>
    </citation>
    <scope>NUCLEOTIDE SEQUENCE [LARGE SCALE GENOMIC DNA]</scope>
    <source>
        <strain evidence="5 6">DR6-1</strain>
    </source>
</reference>
<dbReference type="InterPro" id="IPR037401">
    <property type="entry name" value="SnoaL-like"/>
</dbReference>
<dbReference type="Gene3D" id="3.10.450.50">
    <property type="match status" value="1"/>
</dbReference>
<dbReference type="RefSeq" id="WP_182893061.1">
    <property type="nucleotide sequence ID" value="NZ_JACGZW010000008.1"/>
</dbReference>
<evidence type="ECO:0000256" key="2">
    <source>
        <dbReference type="ARBA" id="ARBA00023043"/>
    </source>
</evidence>
<evidence type="ECO:0000256" key="3">
    <source>
        <dbReference type="PROSITE-ProRule" id="PRU00023"/>
    </source>
</evidence>
<dbReference type="PANTHER" id="PTHR24171">
    <property type="entry name" value="ANKYRIN REPEAT DOMAIN-CONTAINING PROTEIN 39-RELATED"/>
    <property type="match status" value="1"/>
</dbReference>
<evidence type="ECO:0000313" key="5">
    <source>
        <dbReference type="EMBL" id="MBB1156096.1"/>
    </source>
</evidence>
<dbReference type="Pfam" id="PF12680">
    <property type="entry name" value="SnoaL_2"/>
    <property type="match status" value="1"/>
</dbReference>
<dbReference type="PROSITE" id="PS50297">
    <property type="entry name" value="ANK_REP_REGION"/>
    <property type="match status" value="5"/>
</dbReference>
<feature type="repeat" description="ANK" evidence="3">
    <location>
        <begin position="240"/>
        <end position="272"/>
    </location>
</feature>
<proteinExistence type="predicted"/>
<name>A0A7W3VZI9_9PSEU</name>
<dbReference type="SUPFAM" id="SSF54427">
    <property type="entry name" value="NTF2-like"/>
    <property type="match status" value="1"/>
</dbReference>
<keyword evidence="2 3" id="KW-0040">ANK repeat</keyword>
<organism evidence="5 6">
    <name type="scientific">Amycolatopsis dendrobii</name>
    <dbReference type="NCBI Taxonomy" id="2760662"/>
    <lineage>
        <taxon>Bacteria</taxon>
        <taxon>Bacillati</taxon>
        <taxon>Actinomycetota</taxon>
        <taxon>Actinomycetes</taxon>
        <taxon>Pseudonocardiales</taxon>
        <taxon>Pseudonocardiaceae</taxon>
        <taxon>Amycolatopsis</taxon>
    </lineage>
</organism>
<evidence type="ECO:0000313" key="6">
    <source>
        <dbReference type="Proteomes" id="UP000526734"/>
    </source>
</evidence>
<evidence type="ECO:0000259" key="4">
    <source>
        <dbReference type="Pfam" id="PF12680"/>
    </source>
</evidence>
<sequence>MRTEQTRQVVEKYFSSLENGDLDSALALLAPDVEFDLPRDEWNSVIPYLGQHRGVDAVRKAFAVRAETTEVLDYALRGLRADGDTAFATIYTRAAHTRTGTEFEILDSHEMVVDDSGRIARWKVYFDPNGEIAAFTSDADERLIAASWKGDRETVSEVLRFGADVDHRDPESGLTALMIAAGRADAPLTDLLVARGADVLTADSGAGATALHKACQGGSLDVVRSLVEAGAFVDAVAPTTGHTPLMDALWYKFPEVAKYLLDAGAGLNLSTHYGFSLKEHFAYELNVNTVGKDRLLLAEKYLNERIASDDERAAAQWLMTAVTAGDVGSVRELLANGAEADEVFPIVGGFNDGHTPLLVAARDGHTEIARLLLDAGADVNATEPTFGAVPLHKAVYNGHVELTRTIAGWPGVNLDFQGATNGYTPLHDALWHGYEECARAVVDAGARLDLVGHDGKTPLDLAAEVFGDHPLTALIRAKS</sequence>
<gene>
    <name evidence="5" type="ORF">H4281_23345</name>
</gene>
<dbReference type="PROSITE" id="PS50088">
    <property type="entry name" value="ANK_REPEAT"/>
    <property type="match status" value="5"/>
</dbReference>
<accession>A0A7W3VZI9</accession>
<dbReference type="PRINTS" id="PR01415">
    <property type="entry name" value="ANKYRIN"/>
</dbReference>
<dbReference type="InterPro" id="IPR002110">
    <property type="entry name" value="Ankyrin_rpt"/>
</dbReference>
<keyword evidence="6" id="KW-1185">Reference proteome</keyword>
<keyword evidence="1" id="KW-0677">Repeat</keyword>